<evidence type="ECO:0000313" key="4">
    <source>
        <dbReference type="EMBL" id="KZV85459.1"/>
    </source>
</evidence>
<feature type="region of interest" description="Disordered" evidence="1">
    <location>
        <begin position="284"/>
        <end position="433"/>
    </location>
</feature>
<dbReference type="Proteomes" id="UP000077266">
    <property type="component" value="Unassembled WGS sequence"/>
</dbReference>
<keyword evidence="5" id="KW-1185">Reference proteome</keyword>
<dbReference type="Gene3D" id="2.60.40.420">
    <property type="entry name" value="Cupredoxins - blue copper proteins"/>
    <property type="match status" value="1"/>
</dbReference>
<dbReference type="CDD" id="cd00920">
    <property type="entry name" value="Cupredoxin"/>
    <property type="match status" value="1"/>
</dbReference>
<dbReference type="PANTHER" id="PTHR34883">
    <property type="entry name" value="SERINE-RICH PROTEIN, PUTATIVE-RELATED-RELATED"/>
    <property type="match status" value="1"/>
</dbReference>
<dbReference type="InterPro" id="IPR008972">
    <property type="entry name" value="Cupredoxin"/>
</dbReference>
<keyword evidence="2" id="KW-0812">Transmembrane</keyword>
<proteinExistence type="predicted"/>
<sequence length="433" mass="46549">MQRLFLFSFLLACVRADTLKVYVGRENAAPNVVLNAFSPRFIDANSGDTIEFLFNSPCAVLVHFASGLVVHLPPLLLCRGTNHSIVQGVPNSACVPLAGGFNSGWIIGKESEPPTWKLQVQSDTPIYFYCAQPGASNQQAHCLDGMVGVINVAFSDSAKYFANATELSAFPTQTPVTLSSSTTSSFTPHLTSAPENDTSMSASLTIIIIVSSVLGGSIFLCAGCWLLVFLRSRRMRLRVQHTLYTGPAATPGAAPSYEAEVGMVERPPRYSGITVVEEVGGQRVMRAASNTSSRSIPTREMSMEEVPLTAPESEPYHDNPFASSDDPSPPSNPFEEAETTPTLSRPSLPRLEVPTATRTDTSDSSTVLSARTEAVRHLLEERQRQTSPPPLTPSTDATLTRSNTLDSTVTGDAPPEYMSSHSVPPPFSALSPR</sequence>
<feature type="compositionally biased region" description="Basic and acidic residues" evidence="1">
    <location>
        <begin position="373"/>
        <end position="384"/>
    </location>
</feature>
<reference evidence="4 5" key="1">
    <citation type="journal article" date="2016" name="Mol. Biol. Evol.">
        <title>Comparative Genomics of Early-Diverging Mushroom-Forming Fungi Provides Insights into the Origins of Lignocellulose Decay Capabilities.</title>
        <authorList>
            <person name="Nagy L.G."/>
            <person name="Riley R."/>
            <person name="Tritt A."/>
            <person name="Adam C."/>
            <person name="Daum C."/>
            <person name="Floudas D."/>
            <person name="Sun H."/>
            <person name="Yadav J.S."/>
            <person name="Pangilinan J."/>
            <person name="Larsson K.H."/>
            <person name="Matsuura K."/>
            <person name="Barry K."/>
            <person name="Labutti K."/>
            <person name="Kuo R."/>
            <person name="Ohm R.A."/>
            <person name="Bhattacharya S.S."/>
            <person name="Shirouzu T."/>
            <person name="Yoshinaga Y."/>
            <person name="Martin F.M."/>
            <person name="Grigoriev I.V."/>
            <person name="Hibbett D.S."/>
        </authorList>
    </citation>
    <scope>NUCLEOTIDE SEQUENCE [LARGE SCALE GENOMIC DNA]</scope>
    <source>
        <strain evidence="4 5">HHB12029</strain>
    </source>
</reference>
<protein>
    <recommendedName>
        <fullName evidence="6">Cupredoxin</fullName>
    </recommendedName>
</protein>
<dbReference type="AlphaFoldDB" id="A0A165ZSC8"/>
<gene>
    <name evidence="4" type="ORF">EXIGLDRAFT_256106</name>
</gene>
<evidence type="ECO:0000256" key="2">
    <source>
        <dbReference type="SAM" id="Phobius"/>
    </source>
</evidence>
<dbReference type="PANTHER" id="PTHR34883:SF8">
    <property type="entry name" value="EXTRACELLULAR SERINE-RICH PROTEIN (AFU_ORTHOLOGUE AFUA_6G00670)"/>
    <property type="match status" value="1"/>
</dbReference>
<dbReference type="STRING" id="1314781.A0A165ZSC8"/>
<feature type="transmembrane region" description="Helical" evidence="2">
    <location>
        <begin position="204"/>
        <end position="230"/>
    </location>
</feature>
<feature type="chain" id="PRO_5007870198" description="Cupredoxin" evidence="3">
    <location>
        <begin position="17"/>
        <end position="433"/>
    </location>
</feature>
<keyword evidence="3" id="KW-0732">Signal</keyword>
<dbReference type="InterPro" id="IPR052953">
    <property type="entry name" value="Ser-rich/MCO-related"/>
</dbReference>
<dbReference type="InParanoid" id="A0A165ZSC8"/>
<keyword evidence="2" id="KW-0472">Membrane</keyword>
<name>A0A165ZSC8_EXIGL</name>
<keyword evidence="2" id="KW-1133">Transmembrane helix</keyword>
<organism evidence="4 5">
    <name type="scientific">Exidia glandulosa HHB12029</name>
    <dbReference type="NCBI Taxonomy" id="1314781"/>
    <lineage>
        <taxon>Eukaryota</taxon>
        <taxon>Fungi</taxon>
        <taxon>Dikarya</taxon>
        <taxon>Basidiomycota</taxon>
        <taxon>Agaricomycotina</taxon>
        <taxon>Agaricomycetes</taxon>
        <taxon>Auriculariales</taxon>
        <taxon>Exidiaceae</taxon>
        <taxon>Exidia</taxon>
    </lineage>
</organism>
<feature type="signal peptide" evidence="3">
    <location>
        <begin position="1"/>
        <end position="16"/>
    </location>
</feature>
<feature type="compositionally biased region" description="Polar residues" evidence="1">
    <location>
        <begin position="393"/>
        <end position="410"/>
    </location>
</feature>
<dbReference type="SUPFAM" id="SSF49503">
    <property type="entry name" value="Cupredoxins"/>
    <property type="match status" value="1"/>
</dbReference>
<evidence type="ECO:0000256" key="3">
    <source>
        <dbReference type="SAM" id="SignalP"/>
    </source>
</evidence>
<evidence type="ECO:0000256" key="1">
    <source>
        <dbReference type="SAM" id="MobiDB-lite"/>
    </source>
</evidence>
<dbReference type="OrthoDB" id="1921208at2759"/>
<dbReference type="EMBL" id="KV426188">
    <property type="protein sequence ID" value="KZV85459.1"/>
    <property type="molecule type" value="Genomic_DNA"/>
</dbReference>
<evidence type="ECO:0000313" key="5">
    <source>
        <dbReference type="Proteomes" id="UP000077266"/>
    </source>
</evidence>
<accession>A0A165ZSC8</accession>
<evidence type="ECO:0008006" key="6">
    <source>
        <dbReference type="Google" id="ProtNLM"/>
    </source>
</evidence>